<dbReference type="CDD" id="cd00118">
    <property type="entry name" value="LysM"/>
    <property type="match status" value="1"/>
</dbReference>
<dbReference type="GeneID" id="92853885"/>
<keyword evidence="2" id="KW-0472">Membrane</keyword>
<dbReference type="RefSeq" id="WP_006636436.1">
    <property type="nucleotide sequence ID" value="NZ_BORD01000005.1"/>
</dbReference>
<protein>
    <recommendedName>
        <fullName evidence="3">LysM domain-containing protein</fullName>
    </recommendedName>
</protein>
<feature type="region of interest" description="Disordered" evidence="1">
    <location>
        <begin position="1"/>
        <end position="55"/>
    </location>
</feature>
<dbReference type="SMART" id="SM00257">
    <property type="entry name" value="LysM"/>
    <property type="match status" value="1"/>
</dbReference>
<feature type="transmembrane region" description="Helical" evidence="2">
    <location>
        <begin position="59"/>
        <end position="82"/>
    </location>
</feature>
<evidence type="ECO:0000313" key="4">
    <source>
        <dbReference type="EMBL" id="ASB88675.1"/>
    </source>
</evidence>
<organism evidence="4 5">
    <name type="scientific">Bacillus sonorensis</name>
    <dbReference type="NCBI Taxonomy" id="119858"/>
    <lineage>
        <taxon>Bacteria</taxon>
        <taxon>Bacillati</taxon>
        <taxon>Bacillota</taxon>
        <taxon>Bacilli</taxon>
        <taxon>Bacillales</taxon>
        <taxon>Bacillaceae</taxon>
        <taxon>Bacillus</taxon>
    </lineage>
</organism>
<dbReference type="EMBL" id="CP021920">
    <property type="protein sequence ID" value="ASB88675.1"/>
    <property type="molecule type" value="Genomic_DNA"/>
</dbReference>
<dbReference type="InterPro" id="IPR018392">
    <property type="entry name" value="LysM"/>
</dbReference>
<dbReference type="InterPro" id="IPR036779">
    <property type="entry name" value="LysM_dom_sf"/>
</dbReference>
<evidence type="ECO:0000256" key="1">
    <source>
        <dbReference type="SAM" id="MobiDB-lite"/>
    </source>
</evidence>
<keyword evidence="2" id="KW-1133">Transmembrane helix</keyword>
<keyword evidence="2" id="KW-0812">Transmembrane</keyword>
<proteinExistence type="predicted"/>
<keyword evidence="5" id="KW-1185">Reference proteome</keyword>
<name>A0ABM6LHH5_9BACI</name>
<reference evidence="4 5" key="1">
    <citation type="submission" date="2017-06" db="EMBL/GenBank/DDBJ databases">
        <title>Genome sequence of Bacillus sonorensis strain SRCM101395.</title>
        <authorList>
            <person name="Cho S.H."/>
        </authorList>
    </citation>
    <scope>NUCLEOTIDE SEQUENCE [LARGE SCALE GENOMIC DNA]</scope>
    <source>
        <strain evidence="4 5">SRCM101395</strain>
    </source>
</reference>
<feature type="domain" description="LysM" evidence="3">
    <location>
        <begin position="204"/>
        <end position="250"/>
    </location>
</feature>
<dbReference type="Proteomes" id="UP000196877">
    <property type="component" value="Chromosome"/>
</dbReference>
<evidence type="ECO:0000256" key="2">
    <source>
        <dbReference type="SAM" id="Phobius"/>
    </source>
</evidence>
<feature type="compositionally biased region" description="Basic and acidic residues" evidence="1">
    <location>
        <begin position="110"/>
        <end position="164"/>
    </location>
</feature>
<accession>A0ABM6LHH5</accession>
<feature type="region of interest" description="Disordered" evidence="1">
    <location>
        <begin position="103"/>
        <end position="207"/>
    </location>
</feature>
<evidence type="ECO:0000313" key="5">
    <source>
        <dbReference type="Proteomes" id="UP000196877"/>
    </source>
</evidence>
<gene>
    <name evidence="4" type="ORF">S101395_02167</name>
</gene>
<feature type="compositionally biased region" description="Basic residues" evidence="1">
    <location>
        <begin position="44"/>
        <end position="55"/>
    </location>
</feature>
<sequence length="253" mass="28989">MTEMSRIERKKKEREKAQAELARQTAPEPEIREDEIPSRQSYHEKKKNSKKKNKNRNPLFTSLAVIFLFIPIIVFLVFMYMMNQGGTNPEQYDDVFYEKSGDTGFLNEKNGGDQEADQKADSEQKAAALQEKKQENSEKTDETPKKETAQEQPTEDKKTEDKPAAAENKPAVTAKKSEDKSASTKKNTAKAPPVRQAPQPKKVIQHTVAEKETLYRISMKYYKDRSGEEKIRNYNQLSGNNVYAGQVLDIPFY</sequence>
<dbReference type="PROSITE" id="PS51782">
    <property type="entry name" value="LYSM"/>
    <property type="match status" value="1"/>
</dbReference>
<dbReference type="SUPFAM" id="SSF54106">
    <property type="entry name" value="LysM domain"/>
    <property type="match status" value="1"/>
</dbReference>
<dbReference type="Pfam" id="PF01476">
    <property type="entry name" value="LysM"/>
    <property type="match status" value="1"/>
</dbReference>
<feature type="compositionally biased region" description="Basic and acidic residues" evidence="1">
    <location>
        <begin position="34"/>
        <end position="43"/>
    </location>
</feature>
<evidence type="ECO:0000259" key="3">
    <source>
        <dbReference type="PROSITE" id="PS51782"/>
    </source>
</evidence>
<dbReference type="Gene3D" id="3.10.350.10">
    <property type="entry name" value="LysM domain"/>
    <property type="match status" value="1"/>
</dbReference>